<name>A0A9P7JQG3_9AGAM</name>
<accession>A0A9P7JQG3</accession>
<dbReference type="Proteomes" id="UP000823399">
    <property type="component" value="Unassembled WGS sequence"/>
</dbReference>
<proteinExistence type="predicted"/>
<keyword evidence="2" id="KW-1185">Reference proteome</keyword>
<dbReference type="AlphaFoldDB" id="A0A9P7JQG3"/>
<dbReference type="OrthoDB" id="2663462at2759"/>
<gene>
    <name evidence="1" type="ORF">F5147DRAFT_656213</name>
</gene>
<dbReference type="EMBL" id="JABBWM010000063">
    <property type="protein sequence ID" value="KAG2097975.1"/>
    <property type="molecule type" value="Genomic_DNA"/>
</dbReference>
<dbReference type="GeneID" id="64696343"/>
<evidence type="ECO:0000313" key="2">
    <source>
        <dbReference type="Proteomes" id="UP000823399"/>
    </source>
</evidence>
<evidence type="ECO:0000313" key="1">
    <source>
        <dbReference type="EMBL" id="KAG2097975.1"/>
    </source>
</evidence>
<dbReference type="RefSeq" id="XP_041288733.1">
    <property type="nucleotide sequence ID" value="XM_041434084.1"/>
</dbReference>
<reference evidence="1" key="1">
    <citation type="journal article" date="2020" name="New Phytol.">
        <title>Comparative genomics reveals dynamic genome evolution in host specialist ectomycorrhizal fungi.</title>
        <authorList>
            <person name="Lofgren L.A."/>
            <person name="Nguyen N.H."/>
            <person name="Vilgalys R."/>
            <person name="Ruytinx J."/>
            <person name="Liao H.L."/>
            <person name="Branco S."/>
            <person name="Kuo A."/>
            <person name="LaButti K."/>
            <person name="Lipzen A."/>
            <person name="Andreopoulos W."/>
            <person name="Pangilinan J."/>
            <person name="Riley R."/>
            <person name="Hundley H."/>
            <person name="Na H."/>
            <person name="Barry K."/>
            <person name="Grigoriev I.V."/>
            <person name="Stajich J.E."/>
            <person name="Kennedy P.G."/>
        </authorList>
    </citation>
    <scope>NUCLEOTIDE SEQUENCE</scope>
    <source>
        <strain evidence="1">FC423</strain>
    </source>
</reference>
<comment type="caution">
    <text evidence="1">The sequence shown here is derived from an EMBL/GenBank/DDBJ whole genome shotgun (WGS) entry which is preliminary data.</text>
</comment>
<organism evidence="1 2">
    <name type="scientific">Suillus discolor</name>
    <dbReference type="NCBI Taxonomy" id="1912936"/>
    <lineage>
        <taxon>Eukaryota</taxon>
        <taxon>Fungi</taxon>
        <taxon>Dikarya</taxon>
        <taxon>Basidiomycota</taxon>
        <taxon>Agaricomycotina</taxon>
        <taxon>Agaricomycetes</taxon>
        <taxon>Agaricomycetidae</taxon>
        <taxon>Boletales</taxon>
        <taxon>Suillineae</taxon>
        <taxon>Suillaceae</taxon>
        <taxon>Suillus</taxon>
    </lineage>
</organism>
<sequence length="243" mass="26303">MIISDSTYCDSFESTGSAGSAGTFGPAPGQPRIALTPAQLDWNSTTIQIATIHLLTSIGKDSQLIDMMNRLEKKVDQMSSGLTKDIKGVEGRITAHATKIVSMKADIDAHNNTVLSEINGVRDEMQGMEKRLSERLDGLTIMVAIAMADCCALEHVDKLFHPTNLEVPSPMLYLPSSSFYLNEWFVHVVLCMSDVLGLASEGSGSVKTQARPNQKALVWPRLGFGLGQGLLGNSMGNPWVTTY</sequence>
<protein>
    <submittedName>
        <fullName evidence="1">Uncharacterized protein</fullName>
    </submittedName>
</protein>